<gene>
    <name evidence="2" type="ORF">F2Q70_00012178</name>
</gene>
<accession>A0A8S9LYF5</accession>
<feature type="region of interest" description="Disordered" evidence="1">
    <location>
        <begin position="96"/>
        <end position="125"/>
    </location>
</feature>
<proteinExistence type="predicted"/>
<organism evidence="2">
    <name type="scientific">Brassica cretica</name>
    <name type="common">Mustard</name>
    <dbReference type="NCBI Taxonomy" id="69181"/>
    <lineage>
        <taxon>Eukaryota</taxon>
        <taxon>Viridiplantae</taxon>
        <taxon>Streptophyta</taxon>
        <taxon>Embryophyta</taxon>
        <taxon>Tracheophyta</taxon>
        <taxon>Spermatophyta</taxon>
        <taxon>Magnoliopsida</taxon>
        <taxon>eudicotyledons</taxon>
        <taxon>Gunneridae</taxon>
        <taxon>Pentapetalae</taxon>
        <taxon>rosids</taxon>
        <taxon>malvids</taxon>
        <taxon>Brassicales</taxon>
        <taxon>Brassicaceae</taxon>
        <taxon>Brassiceae</taxon>
        <taxon>Brassica</taxon>
    </lineage>
</organism>
<name>A0A8S9LYF5_BRACR</name>
<dbReference type="AlphaFoldDB" id="A0A8S9LYF5"/>
<evidence type="ECO:0000256" key="1">
    <source>
        <dbReference type="SAM" id="MobiDB-lite"/>
    </source>
</evidence>
<dbReference type="EMBL" id="QGKY02000089">
    <property type="protein sequence ID" value="KAF2610658.1"/>
    <property type="molecule type" value="Genomic_DNA"/>
</dbReference>
<sequence length="245" mass="26803">MITTCGVTHRSTRWNGQVRGVAIYTTRPCGQTCGGRGVTLHVSRPCIQTGRGRGVTFHHLEKVLFKCREISSSVDQFKISLDVGLLEKVEEGFRSQKSGLGSRPRSTKNNLVPSGFKETPYSLDREDPDERGHVLWLSITQRCNVAVTRRTVDCRAVGVPIYRRQQPITIRLVAARVSLCMAPVACAAAPRAPHGGQHDQDVMQGDTTSSTCLICGLVACRSTPHRPHVDQHFSIADTATSRASA</sequence>
<comment type="caution">
    <text evidence="2">The sequence shown here is derived from an EMBL/GenBank/DDBJ whole genome shotgun (WGS) entry which is preliminary data.</text>
</comment>
<evidence type="ECO:0000313" key="2">
    <source>
        <dbReference type="EMBL" id="KAF2610658.1"/>
    </source>
</evidence>
<reference evidence="2" key="1">
    <citation type="submission" date="2019-12" db="EMBL/GenBank/DDBJ databases">
        <title>Genome sequencing and annotation of Brassica cretica.</title>
        <authorList>
            <person name="Studholme D.J."/>
            <person name="Sarris P.F."/>
        </authorList>
    </citation>
    <scope>NUCLEOTIDE SEQUENCE</scope>
    <source>
        <strain evidence="2">PFS-102/07</strain>
        <tissue evidence="2">Leaf</tissue>
    </source>
</reference>
<protein>
    <submittedName>
        <fullName evidence="2">Uncharacterized protein</fullName>
    </submittedName>
</protein>